<name>A0ABW4I718_9SPHI</name>
<feature type="chain" id="PRO_5046479716" evidence="1">
    <location>
        <begin position="20"/>
        <end position="329"/>
    </location>
</feature>
<evidence type="ECO:0000256" key="1">
    <source>
        <dbReference type="SAM" id="SignalP"/>
    </source>
</evidence>
<reference evidence="4" key="1">
    <citation type="journal article" date="2019" name="Int. J. Syst. Evol. Microbiol.">
        <title>The Global Catalogue of Microorganisms (GCM) 10K type strain sequencing project: providing services to taxonomists for standard genome sequencing and annotation.</title>
        <authorList>
            <consortium name="The Broad Institute Genomics Platform"/>
            <consortium name="The Broad Institute Genome Sequencing Center for Infectious Disease"/>
            <person name="Wu L."/>
            <person name="Ma J."/>
        </authorList>
    </citation>
    <scope>NUCLEOTIDE SEQUENCE [LARGE SCALE GENOMIC DNA]</scope>
    <source>
        <strain evidence="4">CCUG 53762</strain>
    </source>
</reference>
<gene>
    <name evidence="3" type="ORF">ACFSAH_01355</name>
</gene>
<dbReference type="PROSITE" id="PS51257">
    <property type="entry name" value="PROKAR_LIPOPROTEIN"/>
    <property type="match status" value="1"/>
</dbReference>
<dbReference type="InterPro" id="IPR032185">
    <property type="entry name" value="DUF5017"/>
</dbReference>
<dbReference type="Pfam" id="PF16409">
    <property type="entry name" value="DUF5017"/>
    <property type="match status" value="1"/>
</dbReference>
<dbReference type="Proteomes" id="UP001597118">
    <property type="component" value="Unassembled WGS sequence"/>
</dbReference>
<protein>
    <submittedName>
        <fullName evidence="3">DUF5017 domain-containing protein</fullName>
    </submittedName>
</protein>
<feature type="signal peptide" evidence="1">
    <location>
        <begin position="1"/>
        <end position="19"/>
    </location>
</feature>
<evidence type="ECO:0000313" key="3">
    <source>
        <dbReference type="EMBL" id="MFD1628500.1"/>
    </source>
</evidence>
<feature type="domain" description="DUF5017" evidence="2">
    <location>
        <begin position="20"/>
        <end position="218"/>
    </location>
</feature>
<evidence type="ECO:0000313" key="4">
    <source>
        <dbReference type="Proteomes" id="UP001597118"/>
    </source>
</evidence>
<comment type="caution">
    <text evidence="3">The sequence shown here is derived from an EMBL/GenBank/DDBJ whole genome shotgun (WGS) entry which is preliminary data.</text>
</comment>
<organism evidence="3 4">
    <name type="scientific">Pseudopedobacter beijingensis</name>
    <dbReference type="NCBI Taxonomy" id="1207056"/>
    <lineage>
        <taxon>Bacteria</taxon>
        <taxon>Pseudomonadati</taxon>
        <taxon>Bacteroidota</taxon>
        <taxon>Sphingobacteriia</taxon>
        <taxon>Sphingobacteriales</taxon>
        <taxon>Sphingobacteriaceae</taxon>
        <taxon>Pseudopedobacter</taxon>
    </lineage>
</organism>
<evidence type="ECO:0000259" key="2">
    <source>
        <dbReference type="Pfam" id="PF16409"/>
    </source>
</evidence>
<dbReference type="RefSeq" id="WP_379660887.1">
    <property type="nucleotide sequence ID" value="NZ_JBHUDG010000002.1"/>
</dbReference>
<accession>A0ABW4I718</accession>
<keyword evidence="1" id="KW-0732">Signal</keyword>
<keyword evidence="4" id="KW-1185">Reference proteome</keyword>
<proteinExistence type="predicted"/>
<sequence>MYKKIKCFIGALAILGVIASCSKDLKIDSPDFSVSVLNKTVKQGDTVSFNLMGNPNIITFYSGEFGNDYAYINRDSIIDIRELNLSFQNQVRGQGGTEPLCQDDQFHVLVTNDLDLAGATKEDSVQRIKNAVWKDLTNKFTWSPLNCLSTNPYISSGTVNIVDSIVKNKTTYFAFRYTNRPNNNQTGKSAIWRFQALNLTSVTTSGNTTLMTQGNAGWKPVYEGGIAAWGTNPVPFEISTTSYAVTMRGLRTATETNQMWCLSNSFIITDKNVGRNPGVGIKSLTDVPLTSYKYIYKKAGTYNVVFIATNANKDGMKENIQRLQIIVEP</sequence>
<dbReference type="EMBL" id="JBHUDG010000002">
    <property type="protein sequence ID" value="MFD1628500.1"/>
    <property type="molecule type" value="Genomic_DNA"/>
</dbReference>